<feature type="domain" description="HTH araC/xylS-type" evidence="4">
    <location>
        <begin position="229"/>
        <end position="330"/>
    </location>
</feature>
<dbReference type="InterPro" id="IPR018060">
    <property type="entry name" value="HTH_AraC"/>
</dbReference>
<evidence type="ECO:0000256" key="2">
    <source>
        <dbReference type="ARBA" id="ARBA00023125"/>
    </source>
</evidence>
<evidence type="ECO:0000256" key="3">
    <source>
        <dbReference type="ARBA" id="ARBA00023163"/>
    </source>
</evidence>
<dbReference type="InterPro" id="IPR009057">
    <property type="entry name" value="Homeodomain-like_sf"/>
</dbReference>
<dbReference type="EMBL" id="WVDC01000004">
    <property type="protein sequence ID" value="NKW41852.1"/>
    <property type="molecule type" value="Genomic_DNA"/>
</dbReference>
<proteinExistence type="predicted"/>
<dbReference type="Pfam" id="PF14525">
    <property type="entry name" value="AraC_binding_2"/>
    <property type="match status" value="1"/>
</dbReference>
<comment type="caution">
    <text evidence="5">The sequence shown here is derived from an EMBL/GenBank/DDBJ whole genome shotgun (WGS) entry which is preliminary data.</text>
</comment>
<name>A0A9Q2URA3_RHOHA</name>
<dbReference type="Proteomes" id="UP000808906">
    <property type="component" value="Unassembled WGS sequence"/>
</dbReference>
<dbReference type="GO" id="GO:0003700">
    <property type="term" value="F:DNA-binding transcription factor activity"/>
    <property type="evidence" value="ECO:0007669"/>
    <property type="project" value="InterPro"/>
</dbReference>
<dbReference type="SMART" id="SM00342">
    <property type="entry name" value="HTH_ARAC"/>
    <property type="match status" value="1"/>
</dbReference>
<evidence type="ECO:0000259" key="4">
    <source>
        <dbReference type="PROSITE" id="PS01124"/>
    </source>
</evidence>
<evidence type="ECO:0000313" key="7">
    <source>
        <dbReference type="EMBL" id="NKW41852.1"/>
    </source>
</evidence>
<reference evidence="5" key="1">
    <citation type="submission" date="2019-11" db="EMBL/GenBank/DDBJ databases">
        <title>Spread of Macrolides and rifampicin resistant Rhodococcus equi in clinical isolates in the USA.</title>
        <authorList>
            <person name="Alvarez-Narvaez S."/>
            <person name="Huber L."/>
            <person name="Cohen N.D."/>
            <person name="Slovis N."/>
            <person name="Greiter M."/>
            <person name="Giguere S."/>
            <person name="Hart K."/>
        </authorList>
    </citation>
    <scope>NUCLEOTIDE SEQUENCE</scope>
    <source>
        <strain evidence="5">Lh_17</strain>
    </source>
</reference>
<evidence type="ECO:0000313" key="8">
    <source>
        <dbReference type="Proteomes" id="UP000808906"/>
    </source>
</evidence>
<reference evidence="6" key="2">
    <citation type="journal article" date="2020" name="Environ. Microbiol.">
        <title>The novel and transferable erm(51) gene confers Macrolides, Lincosamides, and Streptogramins B (MLSB) resistance to clonal Rhodococcus equi in the environment.</title>
        <authorList>
            <person name="Huber L."/>
            <person name="Giguere S."/>
            <person name="Slovis N.M."/>
            <person name="Alvarez-Narvaez S."/>
            <person name="Hart K.A."/>
            <person name="Greiter M."/>
            <person name="Morris E.R.A."/>
            <person name="Cohen N.D."/>
        </authorList>
    </citation>
    <scope>NUCLEOTIDE SEQUENCE</scope>
    <source>
        <strain evidence="6">Lh_116_1</strain>
        <strain evidence="7">Lh_16_1</strain>
    </source>
</reference>
<gene>
    <name evidence="5" type="ORF">GS441_13350</name>
    <name evidence="6" type="ORF">GS882_13985</name>
    <name evidence="7" type="ORF">GS947_09555</name>
</gene>
<dbReference type="PANTHER" id="PTHR46796:SF12">
    <property type="entry name" value="HTH-TYPE DNA-BINDING TRANSCRIPTIONAL ACTIVATOR EUTR"/>
    <property type="match status" value="1"/>
</dbReference>
<dbReference type="Proteomes" id="UP000603463">
    <property type="component" value="Unassembled WGS sequence"/>
</dbReference>
<dbReference type="InterPro" id="IPR050204">
    <property type="entry name" value="AraC_XylS_family_regulators"/>
</dbReference>
<dbReference type="Proteomes" id="UP000608063">
    <property type="component" value="Unassembled WGS sequence"/>
</dbReference>
<evidence type="ECO:0000313" key="5">
    <source>
        <dbReference type="EMBL" id="MBM4566388.1"/>
    </source>
</evidence>
<dbReference type="GO" id="GO:0043565">
    <property type="term" value="F:sequence-specific DNA binding"/>
    <property type="evidence" value="ECO:0007669"/>
    <property type="project" value="InterPro"/>
</dbReference>
<organism evidence="5 8">
    <name type="scientific">Rhodococcus hoagii</name>
    <name type="common">Corynebacterium equii</name>
    <dbReference type="NCBI Taxonomy" id="43767"/>
    <lineage>
        <taxon>Bacteria</taxon>
        <taxon>Bacillati</taxon>
        <taxon>Actinomycetota</taxon>
        <taxon>Actinomycetes</taxon>
        <taxon>Mycobacteriales</taxon>
        <taxon>Nocardiaceae</taxon>
        <taxon>Prescottella</taxon>
    </lineage>
</organism>
<dbReference type="Gene3D" id="1.10.10.60">
    <property type="entry name" value="Homeodomain-like"/>
    <property type="match status" value="1"/>
</dbReference>
<dbReference type="PROSITE" id="PS01124">
    <property type="entry name" value="HTH_ARAC_FAMILY_2"/>
    <property type="match status" value="1"/>
</dbReference>
<evidence type="ECO:0000256" key="1">
    <source>
        <dbReference type="ARBA" id="ARBA00023015"/>
    </source>
</evidence>
<dbReference type="EMBL" id="WVBC01000030">
    <property type="protein sequence ID" value="NKT79215.1"/>
    <property type="molecule type" value="Genomic_DNA"/>
</dbReference>
<keyword evidence="3" id="KW-0804">Transcription</keyword>
<dbReference type="EMBL" id="WUXR01000006">
    <property type="protein sequence ID" value="MBM4566388.1"/>
    <property type="molecule type" value="Genomic_DNA"/>
</dbReference>
<dbReference type="Pfam" id="PF12833">
    <property type="entry name" value="HTH_18"/>
    <property type="match status" value="1"/>
</dbReference>
<sequence>MTLPSSAPEPLHQHGRLRTDDVDLAQSVVSAVYEPHVLEPHGGGRLDARLNAVQNGSLTLGYLTYGVGAGITLPPSERWYHVNITLSGGSRVARGDSVRGETAAMAGAAMLVPHHLQTIEWDSDTAQFALRVPRVDLESHLENLTRTRISDPVDFDLVVDLNSTAGRGLLRCVEFIRSEWEDGGILTRYDNSRRHLESLTLTNLVMATGGPHRELLDRPLGQEVPDALQRAVDYVHDHARSLPTLADLTAVSGSSARTLQNQFLRHFDRTPIQYIRDVRLRGVRDDLLHPDSPDVTVTDVAASWGFYNLGRFSSLYREVYGESPSETLRRCRS</sequence>
<dbReference type="GeneID" id="57579826"/>
<dbReference type="InterPro" id="IPR018062">
    <property type="entry name" value="HTH_AraC-typ_CS"/>
</dbReference>
<keyword evidence="2" id="KW-0238">DNA-binding</keyword>
<dbReference type="PANTHER" id="PTHR46796">
    <property type="entry name" value="HTH-TYPE TRANSCRIPTIONAL ACTIVATOR RHAS-RELATED"/>
    <property type="match status" value="1"/>
</dbReference>
<evidence type="ECO:0000313" key="6">
    <source>
        <dbReference type="EMBL" id="NKT79215.1"/>
    </source>
</evidence>
<dbReference type="PROSITE" id="PS00041">
    <property type="entry name" value="HTH_ARAC_FAMILY_1"/>
    <property type="match status" value="1"/>
</dbReference>
<dbReference type="AlphaFoldDB" id="A0A9Q2URA3"/>
<accession>A0A9Q2URA3</accession>
<protein>
    <submittedName>
        <fullName evidence="5">Helix-turn-helix domain-containing protein</fullName>
    </submittedName>
</protein>
<dbReference type="SUPFAM" id="SSF46689">
    <property type="entry name" value="Homeodomain-like"/>
    <property type="match status" value="2"/>
</dbReference>
<dbReference type="RefSeq" id="WP_084846716.1">
    <property type="nucleotide sequence ID" value="NZ_AP024181.1"/>
</dbReference>
<keyword evidence="1" id="KW-0805">Transcription regulation</keyword>
<dbReference type="InterPro" id="IPR035418">
    <property type="entry name" value="AraC-bd_2"/>
</dbReference>